<reference evidence="2 3" key="1">
    <citation type="journal article" date="2020" name="Cell Host Microbe">
        <title>Functional and Genomic Variation between Human-Derived Isolates of Lachnospiraceae Reveals Inter- and Intra-Species Diversity.</title>
        <authorList>
            <person name="Sorbara M.T."/>
            <person name="Littmann E.R."/>
            <person name="Fontana E."/>
            <person name="Moody T.U."/>
            <person name="Kohout C.E."/>
            <person name="Gjonbalaj M."/>
            <person name="Eaton V."/>
            <person name="Seok R."/>
            <person name="Leiner I.M."/>
            <person name="Pamer E.G."/>
        </authorList>
    </citation>
    <scope>NUCLEOTIDE SEQUENCE [LARGE SCALE GENOMIC DNA]</scope>
    <source>
        <strain evidence="2 3">MSK.1.17</strain>
    </source>
</reference>
<evidence type="ECO:0000313" key="1">
    <source>
        <dbReference type="EMBL" id="MCG4748841.1"/>
    </source>
</evidence>
<dbReference type="EMBL" id="JAKNGE010000044">
    <property type="protein sequence ID" value="MCG4748841.1"/>
    <property type="molecule type" value="Genomic_DNA"/>
</dbReference>
<evidence type="ECO:0000313" key="2">
    <source>
        <dbReference type="EMBL" id="NSJ51532.1"/>
    </source>
</evidence>
<organism evidence="1 4">
    <name type="scientific">Enterocloster aldenensis</name>
    <dbReference type="NCBI Taxonomy" id="358742"/>
    <lineage>
        <taxon>Bacteria</taxon>
        <taxon>Bacillati</taxon>
        <taxon>Bacillota</taxon>
        <taxon>Clostridia</taxon>
        <taxon>Lachnospirales</taxon>
        <taxon>Lachnospiraceae</taxon>
        <taxon>Enterocloster</taxon>
    </lineage>
</organism>
<comment type="caution">
    <text evidence="1">The sequence shown here is derived from an EMBL/GenBank/DDBJ whole genome shotgun (WGS) entry which is preliminary data.</text>
</comment>
<dbReference type="InterPro" id="IPR010181">
    <property type="entry name" value="CGCAxxGCC_motif"/>
</dbReference>
<gene>
    <name evidence="2" type="ORF">G5B36_22870</name>
    <name evidence="1" type="ORF">L0N08_25830</name>
</gene>
<reference evidence="1" key="3">
    <citation type="submission" date="2022-01" db="EMBL/GenBank/DDBJ databases">
        <title>Collection of gut derived symbiotic bacterial strains cultured from healthy donors.</title>
        <authorList>
            <person name="Lin H."/>
            <person name="Kohout C."/>
            <person name="Waligurski E."/>
            <person name="Pamer E.G."/>
        </authorList>
    </citation>
    <scope>NUCLEOTIDE SEQUENCE</scope>
    <source>
        <strain evidence="1">DFI.6.55</strain>
    </source>
</reference>
<evidence type="ECO:0000313" key="3">
    <source>
        <dbReference type="Proteomes" id="UP000669239"/>
    </source>
</evidence>
<dbReference type="Proteomes" id="UP000669239">
    <property type="component" value="Unassembled WGS sequence"/>
</dbReference>
<evidence type="ECO:0000313" key="4">
    <source>
        <dbReference type="Proteomes" id="UP001299608"/>
    </source>
</evidence>
<reference evidence="2" key="2">
    <citation type="submission" date="2020-02" db="EMBL/GenBank/DDBJ databases">
        <authorList>
            <person name="Littmann E."/>
            <person name="Sorbara M."/>
        </authorList>
    </citation>
    <scope>NUCLEOTIDE SEQUENCE</scope>
    <source>
        <strain evidence="2">MSK.1.17</strain>
    </source>
</reference>
<dbReference type="EMBL" id="JAAITT010000042">
    <property type="protein sequence ID" value="NSJ51532.1"/>
    <property type="molecule type" value="Genomic_DNA"/>
</dbReference>
<sequence length="142" mass="14939">MSGISGKERAKQAIAFHDRGFNCAQSVACAFTEKTGLDEKTLFRITEGLGLGMGCMDGTCGAISAAAVLSGLKCSTGHTQAPDSKKASYEASASCLQAFLKKNGSLTCRELRGEDTGTPLRPCPGCIEDAVQIIDRQLFPED</sequence>
<keyword evidence="3" id="KW-1185">Reference proteome</keyword>
<dbReference type="Pfam" id="PF09719">
    <property type="entry name" value="C_GCAxxG_C_C"/>
    <property type="match status" value="1"/>
</dbReference>
<proteinExistence type="predicted"/>
<dbReference type="RefSeq" id="WP_165642870.1">
    <property type="nucleotide sequence ID" value="NZ_JAAITT010000042.1"/>
</dbReference>
<name>A0AAW5C5U8_9FIRM</name>
<accession>A0AAW5C5U8</accession>
<dbReference type="AlphaFoldDB" id="A0AAW5C5U8"/>
<dbReference type="Proteomes" id="UP001299608">
    <property type="component" value="Unassembled WGS sequence"/>
</dbReference>
<protein>
    <submittedName>
        <fullName evidence="1">C-GCAxxG-C-C family protein</fullName>
    </submittedName>
    <submittedName>
        <fullName evidence="2">C_GCAxxG_C_C family protein</fullName>
    </submittedName>
</protein>